<dbReference type="Gene3D" id="1.10.10.10">
    <property type="entry name" value="Winged helix-like DNA-binding domain superfamily/Winged helix DNA-binding domain"/>
    <property type="match status" value="1"/>
</dbReference>
<organism evidence="10 11">
    <name type="scientific">Aquincola tertiaricarbonis</name>
    <dbReference type="NCBI Taxonomy" id="391953"/>
    <lineage>
        <taxon>Bacteria</taxon>
        <taxon>Pseudomonadati</taxon>
        <taxon>Pseudomonadota</taxon>
        <taxon>Betaproteobacteria</taxon>
        <taxon>Burkholderiales</taxon>
        <taxon>Sphaerotilaceae</taxon>
        <taxon>Aquincola</taxon>
    </lineage>
</organism>
<feature type="compositionally biased region" description="Low complexity" evidence="7">
    <location>
        <begin position="123"/>
        <end position="135"/>
    </location>
</feature>
<keyword evidence="4 6" id="KW-0238">DNA-binding</keyword>
<dbReference type="InterPro" id="IPR013249">
    <property type="entry name" value="RNA_pol_sigma70_r4_t2"/>
</dbReference>
<evidence type="ECO:0000256" key="7">
    <source>
        <dbReference type="SAM" id="MobiDB-lite"/>
    </source>
</evidence>
<keyword evidence="11" id="KW-1185">Reference proteome</keyword>
<proteinExistence type="inferred from homology"/>
<sequence length="214" mass="23636">MSKTAQQDWSERSQELAQLLSRTGLGDRQAFARLYQLSSAHLFGVILRIQRERALAEELLQEVYVNVWRAASGFDAAQSQPLTWLTSIARHRAIDSLRRAQVQVVVARPRGPADDDDDRPDAAEALPDDAPGPAELLGRASEARQLSACMEHLSPSQRQSVALAFFDGLSHAEVAEHLAQPLGTVKSWVRRALATLKHCLERAVQRDARGAEQA</sequence>
<dbReference type="EMBL" id="CP097636">
    <property type="protein sequence ID" value="URI10282.1"/>
    <property type="molecule type" value="Genomic_DNA"/>
</dbReference>
<feature type="region of interest" description="Disordered" evidence="7">
    <location>
        <begin position="107"/>
        <end position="135"/>
    </location>
</feature>
<evidence type="ECO:0000256" key="5">
    <source>
        <dbReference type="ARBA" id="ARBA00023163"/>
    </source>
</evidence>
<keyword evidence="2 6" id="KW-0805">Transcription regulation</keyword>
<evidence type="ECO:0000256" key="1">
    <source>
        <dbReference type="ARBA" id="ARBA00010641"/>
    </source>
</evidence>
<evidence type="ECO:0000256" key="2">
    <source>
        <dbReference type="ARBA" id="ARBA00023015"/>
    </source>
</evidence>
<dbReference type="SUPFAM" id="SSF88946">
    <property type="entry name" value="Sigma2 domain of RNA polymerase sigma factors"/>
    <property type="match status" value="1"/>
</dbReference>
<dbReference type="PANTHER" id="PTHR43133">
    <property type="entry name" value="RNA POLYMERASE ECF-TYPE SIGMA FACTO"/>
    <property type="match status" value="1"/>
</dbReference>
<evidence type="ECO:0000259" key="8">
    <source>
        <dbReference type="Pfam" id="PF04542"/>
    </source>
</evidence>
<dbReference type="InterPro" id="IPR013325">
    <property type="entry name" value="RNA_pol_sigma_r2"/>
</dbReference>
<dbReference type="SUPFAM" id="SSF88659">
    <property type="entry name" value="Sigma3 and sigma4 domains of RNA polymerase sigma factors"/>
    <property type="match status" value="1"/>
</dbReference>
<evidence type="ECO:0000259" key="9">
    <source>
        <dbReference type="Pfam" id="PF08281"/>
    </source>
</evidence>
<evidence type="ECO:0000313" key="11">
    <source>
        <dbReference type="Proteomes" id="UP001056201"/>
    </source>
</evidence>
<feature type="domain" description="RNA polymerase sigma-70 region 2" evidence="8">
    <location>
        <begin position="36"/>
        <end position="101"/>
    </location>
</feature>
<dbReference type="Gene3D" id="1.10.1740.10">
    <property type="match status" value="1"/>
</dbReference>
<accession>A0ABY4SA96</accession>
<comment type="similarity">
    <text evidence="1 6">Belongs to the sigma-70 factor family. ECF subfamily.</text>
</comment>
<feature type="domain" description="RNA polymerase sigma factor 70 region 4 type 2" evidence="9">
    <location>
        <begin position="144"/>
        <end position="196"/>
    </location>
</feature>
<dbReference type="InterPro" id="IPR000838">
    <property type="entry name" value="RNA_pol_sigma70_ECF_CS"/>
</dbReference>
<protein>
    <recommendedName>
        <fullName evidence="6">RNA polymerase sigma factor</fullName>
    </recommendedName>
</protein>
<name>A0ABY4SA96_AQUTE</name>
<dbReference type="Pfam" id="PF08281">
    <property type="entry name" value="Sigma70_r4_2"/>
    <property type="match status" value="1"/>
</dbReference>
<evidence type="ECO:0000256" key="6">
    <source>
        <dbReference type="RuleBase" id="RU000716"/>
    </source>
</evidence>
<evidence type="ECO:0000256" key="4">
    <source>
        <dbReference type="ARBA" id="ARBA00023125"/>
    </source>
</evidence>
<dbReference type="PROSITE" id="PS01063">
    <property type="entry name" value="SIGMA70_ECF"/>
    <property type="match status" value="1"/>
</dbReference>
<dbReference type="NCBIfam" id="TIGR02937">
    <property type="entry name" value="sigma70-ECF"/>
    <property type="match status" value="1"/>
</dbReference>
<dbReference type="PANTHER" id="PTHR43133:SF62">
    <property type="entry name" value="RNA POLYMERASE SIGMA FACTOR SIGZ"/>
    <property type="match status" value="1"/>
</dbReference>
<dbReference type="InterPro" id="IPR007627">
    <property type="entry name" value="RNA_pol_sigma70_r2"/>
</dbReference>
<evidence type="ECO:0000313" key="10">
    <source>
        <dbReference type="EMBL" id="URI10282.1"/>
    </source>
</evidence>
<dbReference type="CDD" id="cd06171">
    <property type="entry name" value="Sigma70_r4"/>
    <property type="match status" value="1"/>
</dbReference>
<evidence type="ECO:0000256" key="3">
    <source>
        <dbReference type="ARBA" id="ARBA00023082"/>
    </source>
</evidence>
<dbReference type="InterPro" id="IPR036388">
    <property type="entry name" value="WH-like_DNA-bd_sf"/>
</dbReference>
<keyword evidence="3 6" id="KW-0731">Sigma factor</keyword>
<gene>
    <name evidence="10" type="ORF">MW290_14780</name>
</gene>
<keyword evidence="5 6" id="KW-0804">Transcription</keyword>
<dbReference type="Proteomes" id="UP001056201">
    <property type="component" value="Chromosome 2"/>
</dbReference>
<dbReference type="Pfam" id="PF04542">
    <property type="entry name" value="Sigma70_r2"/>
    <property type="match status" value="1"/>
</dbReference>
<dbReference type="InterPro" id="IPR013324">
    <property type="entry name" value="RNA_pol_sigma_r3/r4-like"/>
</dbReference>
<dbReference type="InterPro" id="IPR014284">
    <property type="entry name" value="RNA_pol_sigma-70_dom"/>
</dbReference>
<dbReference type="RefSeq" id="WP_250198486.1">
    <property type="nucleotide sequence ID" value="NZ_CP097636.1"/>
</dbReference>
<dbReference type="InterPro" id="IPR039425">
    <property type="entry name" value="RNA_pol_sigma-70-like"/>
</dbReference>
<reference evidence="10" key="1">
    <citation type="submission" date="2022-05" db="EMBL/GenBank/DDBJ databases">
        <title>An RpoN-dependent PEP-CTERM gene is involved in floc formation of an Aquincola tertiaricarbonis strain.</title>
        <authorList>
            <person name="Qiu D."/>
            <person name="Xia M."/>
        </authorList>
    </citation>
    <scope>NUCLEOTIDE SEQUENCE</scope>
    <source>
        <strain evidence="10">RN12</strain>
    </source>
</reference>